<dbReference type="GO" id="GO:0005737">
    <property type="term" value="C:cytoplasm"/>
    <property type="evidence" value="ECO:0007669"/>
    <property type="project" value="UniProtKB-SubCell"/>
</dbReference>
<evidence type="ECO:0000313" key="9">
    <source>
        <dbReference type="Proteomes" id="UP000001036"/>
    </source>
</evidence>
<dbReference type="Proteomes" id="UP000001036">
    <property type="component" value="Chromosome"/>
</dbReference>
<dbReference type="EC" id="3.1.13.5" evidence="6"/>
<dbReference type="Gene3D" id="1.10.150.80">
    <property type="entry name" value="HRDC domain"/>
    <property type="match status" value="2"/>
</dbReference>
<protein>
    <recommendedName>
        <fullName evidence="6">Ribonuclease D</fullName>
        <shortName evidence="6">RNase D</shortName>
        <ecNumber evidence="6">3.1.13.5</ecNumber>
    </recommendedName>
</protein>
<comment type="function">
    <text evidence="6">Exonuclease involved in the 3' processing of various precursor tRNAs. Initiates hydrolysis at the 3'-terminus of an RNA molecule and releases 5'-mononucleotides.</text>
</comment>
<dbReference type="OrthoDB" id="9800549at2"/>
<feature type="domain" description="HRDC" evidence="7">
    <location>
        <begin position="214"/>
        <end position="294"/>
    </location>
</feature>
<accession>B3PKH0</accession>
<dbReference type="SUPFAM" id="SSF53098">
    <property type="entry name" value="Ribonuclease H-like"/>
    <property type="match status" value="1"/>
</dbReference>
<dbReference type="PANTHER" id="PTHR47649:SF1">
    <property type="entry name" value="RIBONUCLEASE D"/>
    <property type="match status" value="1"/>
</dbReference>
<reference evidence="8 9" key="1">
    <citation type="journal article" date="2008" name="J. Bacteriol.">
        <title>Insights into plant cell wall degradation from the genome sequence of the soil bacterium Cellvibrio japonicus.</title>
        <authorList>
            <person name="Deboy R.T."/>
            <person name="Mongodin E.F."/>
            <person name="Fouts D.E."/>
            <person name="Tailford L.E."/>
            <person name="Khouri H."/>
            <person name="Emerson J.B."/>
            <person name="Mohamoud Y."/>
            <person name="Watkins K."/>
            <person name="Henrissat B."/>
            <person name="Gilbert H.J."/>
            <person name="Nelson K.E."/>
        </authorList>
    </citation>
    <scope>NUCLEOTIDE SEQUENCE [LARGE SCALE GENOMIC DNA]</scope>
    <source>
        <strain evidence="8 9">Ueda107</strain>
    </source>
</reference>
<dbReference type="GO" id="GO:0000166">
    <property type="term" value="F:nucleotide binding"/>
    <property type="evidence" value="ECO:0007669"/>
    <property type="project" value="InterPro"/>
</dbReference>
<dbReference type="GO" id="GO:0042780">
    <property type="term" value="P:tRNA 3'-end processing"/>
    <property type="evidence" value="ECO:0007669"/>
    <property type="project" value="UniProtKB-UniRule"/>
</dbReference>
<comment type="similarity">
    <text evidence="6">Belongs to the RNase D family.</text>
</comment>
<dbReference type="KEGG" id="cja:CJA_2438"/>
<comment type="subcellular location">
    <subcellularLocation>
        <location evidence="6">Cytoplasm</location>
    </subcellularLocation>
</comment>
<keyword evidence="5 6" id="KW-0269">Exonuclease</keyword>
<dbReference type="GO" id="GO:0033890">
    <property type="term" value="F:ribonuclease D activity"/>
    <property type="evidence" value="ECO:0007669"/>
    <property type="project" value="UniProtKB-UniRule"/>
</dbReference>
<dbReference type="STRING" id="498211.CJA_2438"/>
<keyword evidence="3 6" id="KW-0540">Nuclease</keyword>
<comment type="cofactor">
    <cofactor evidence="6">
        <name>a divalent metal cation</name>
        <dbReference type="ChEBI" id="CHEBI:60240"/>
    </cofactor>
</comment>
<dbReference type="InterPro" id="IPR006292">
    <property type="entry name" value="RNase_D"/>
</dbReference>
<dbReference type="InterPro" id="IPR010997">
    <property type="entry name" value="HRDC-like_sf"/>
</dbReference>
<dbReference type="SMART" id="SM00341">
    <property type="entry name" value="HRDC"/>
    <property type="match status" value="1"/>
</dbReference>
<keyword evidence="1 6" id="KW-0963">Cytoplasm</keyword>
<dbReference type="InterPro" id="IPR002562">
    <property type="entry name" value="3'-5'_exonuclease_dom"/>
</dbReference>
<evidence type="ECO:0000313" key="8">
    <source>
        <dbReference type="EMBL" id="ACE84912.1"/>
    </source>
</evidence>
<dbReference type="PROSITE" id="PS50967">
    <property type="entry name" value="HRDC"/>
    <property type="match status" value="1"/>
</dbReference>
<keyword evidence="2 6" id="KW-0819">tRNA processing</keyword>
<dbReference type="PANTHER" id="PTHR47649">
    <property type="entry name" value="RIBONUCLEASE D"/>
    <property type="match status" value="1"/>
</dbReference>
<dbReference type="InterPro" id="IPR012337">
    <property type="entry name" value="RNaseH-like_sf"/>
</dbReference>
<organism evidence="8 9">
    <name type="scientific">Cellvibrio japonicus (strain Ueda107)</name>
    <name type="common">Pseudomonas fluorescens subsp. cellulosa</name>
    <dbReference type="NCBI Taxonomy" id="498211"/>
    <lineage>
        <taxon>Bacteria</taxon>
        <taxon>Pseudomonadati</taxon>
        <taxon>Pseudomonadota</taxon>
        <taxon>Gammaproteobacteria</taxon>
        <taxon>Cellvibrionales</taxon>
        <taxon>Cellvibrionaceae</taxon>
        <taxon>Cellvibrio</taxon>
    </lineage>
</organism>
<name>B3PKH0_CELJU</name>
<dbReference type="EMBL" id="CP000934">
    <property type="protein sequence ID" value="ACE84912.1"/>
    <property type="molecule type" value="Genomic_DNA"/>
</dbReference>
<dbReference type="Pfam" id="PF01612">
    <property type="entry name" value="DNA_pol_A_exo1"/>
    <property type="match status" value="1"/>
</dbReference>
<dbReference type="AlphaFoldDB" id="B3PKH0"/>
<comment type="catalytic activity">
    <reaction evidence="6">
        <text>Exonucleolytic cleavage that removes extra residues from the 3'-terminus of tRNA to produce 5'-mononucleotides.</text>
        <dbReference type="EC" id="3.1.13.5"/>
    </reaction>
</comment>
<dbReference type="CDD" id="cd06142">
    <property type="entry name" value="RNaseD_exo"/>
    <property type="match status" value="1"/>
</dbReference>
<dbReference type="RefSeq" id="WP_012488035.1">
    <property type="nucleotide sequence ID" value="NC_010995.1"/>
</dbReference>
<dbReference type="eggNOG" id="COG0349">
    <property type="taxonomic scope" value="Bacteria"/>
</dbReference>
<dbReference type="InterPro" id="IPR051086">
    <property type="entry name" value="RNase_D-like"/>
</dbReference>
<dbReference type="SMART" id="SM00474">
    <property type="entry name" value="35EXOc"/>
    <property type="match status" value="1"/>
</dbReference>
<evidence type="ECO:0000259" key="7">
    <source>
        <dbReference type="PROSITE" id="PS50967"/>
    </source>
</evidence>
<dbReference type="GO" id="GO:0003676">
    <property type="term" value="F:nucleic acid binding"/>
    <property type="evidence" value="ECO:0007669"/>
    <property type="project" value="InterPro"/>
</dbReference>
<gene>
    <name evidence="6 8" type="primary">rnd</name>
    <name evidence="8" type="ordered locus">CJA_2438</name>
</gene>
<dbReference type="HOGENOM" id="CLU_042387_0_0_6"/>
<dbReference type="InterPro" id="IPR036397">
    <property type="entry name" value="RNaseH_sf"/>
</dbReference>
<dbReference type="SUPFAM" id="SSF47819">
    <property type="entry name" value="HRDC-like"/>
    <property type="match status" value="2"/>
</dbReference>
<dbReference type="GO" id="GO:0008408">
    <property type="term" value="F:3'-5' exonuclease activity"/>
    <property type="evidence" value="ECO:0007669"/>
    <property type="project" value="InterPro"/>
</dbReference>
<dbReference type="Pfam" id="PF00570">
    <property type="entry name" value="HRDC"/>
    <property type="match status" value="1"/>
</dbReference>
<evidence type="ECO:0000256" key="6">
    <source>
        <dbReference type="HAMAP-Rule" id="MF_01899"/>
    </source>
</evidence>
<dbReference type="HAMAP" id="MF_01899">
    <property type="entry name" value="RNase_D"/>
    <property type="match status" value="1"/>
</dbReference>
<evidence type="ECO:0000256" key="3">
    <source>
        <dbReference type="ARBA" id="ARBA00022722"/>
    </source>
</evidence>
<dbReference type="Gene3D" id="3.30.420.10">
    <property type="entry name" value="Ribonuclease H-like superfamily/Ribonuclease H"/>
    <property type="match status" value="1"/>
</dbReference>
<keyword evidence="4 6" id="KW-0378">Hydrolase</keyword>
<keyword evidence="9" id="KW-1185">Reference proteome</keyword>
<sequence length="378" mass="43141">MLIPTEPIWIERADQLAELCVGWRQQGAIAVDTEFMRTDTFYPIAGLLQIGDGKGCYLIDPLAIADWQPLRELLLDGKVIKVLHSCSEDLEVFQRWLDLVPSPLFDTQIGAAFANLGFGLGYANLVKTLLGIEIPKDETRSDWLQRPLSQSQLKYAALDVAHMLVVYGKLLQILKTSQRLEWVKSDCADLVEQARAPDHFDDAYQKVGFAWKLRPQELAVLRQLCIWRETQARQRDIPRNRLIKEPSLWDIARKKPRDLQQLQQIADIPQRTLRNDGETLLAITKSQLESEPSTWPERLDPPLAQSEGPLLKALKQFVRDKADAELIPAEVLIRKKEYEAIVRSGMKGGDYRLPERLKGWRYTLIGEGLLQVAQDCKL</sequence>
<dbReference type="InterPro" id="IPR002121">
    <property type="entry name" value="HRDC_dom"/>
</dbReference>
<evidence type="ECO:0000256" key="2">
    <source>
        <dbReference type="ARBA" id="ARBA00022694"/>
    </source>
</evidence>
<dbReference type="InterPro" id="IPR044876">
    <property type="entry name" value="HRDC_dom_sf"/>
</dbReference>
<evidence type="ECO:0000256" key="4">
    <source>
        <dbReference type="ARBA" id="ARBA00022801"/>
    </source>
</evidence>
<dbReference type="NCBIfam" id="TIGR01388">
    <property type="entry name" value="rnd"/>
    <property type="match status" value="1"/>
</dbReference>
<proteinExistence type="inferred from homology"/>
<evidence type="ECO:0000256" key="1">
    <source>
        <dbReference type="ARBA" id="ARBA00022490"/>
    </source>
</evidence>
<evidence type="ECO:0000256" key="5">
    <source>
        <dbReference type="ARBA" id="ARBA00022839"/>
    </source>
</evidence>